<dbReference type="GO" id="GO:0004519">
    <property type="term" value="F:endonuclease activity"/>
    <property type="evidence" value="ECO:0007669"/>
    <property type="project" value="UniProtKB-KW"/>
</dbReference>
<sequence>MVVYLDIYSLKKIILNDNKGRSGIYMLTNKVTKDFYIGQSKNIYNRFLNYFNPAYIKRSNNSIIGRALVKYGYSKFSLTILEYCDKSNLTTREQYYLDNLKPVYNILKTAGAYSDGFIHTEETKSKISKALKGVRKG</sequence>
<evidence type="ECO:0000259" key="2">
    <source>
        <dbReference type="PROSITE" id="PS50164"/>
    </source>
</evidence>
<dbReference type="SUPFAM" id="SSF82771">
    <property type="entry name" value="GIY-YIG endonuclease"/>
    <property type="match status" value="1"/>
</dbReference>
<dbReference type="InterPro" id="IPR000305">
    <property type="entry name" value="GIY-YIG_endonuc"/>
</dbReference>
<dbReference type="Pfam" id="PF07460">
    <property type="entry name" value="NUMOD3"/>
    <property type="match status" value="1"/>
</dbReference>
<dbReference type="Pfam" id="PF01541">
    <property type="entry name" value="GIY-YIG"/>
    <property type="match status" value="1"/>
</dbReference>
<keyword evidence="3" id="KW-0378">Hydrolase</keyword>
<gene>
    <name evidence="3" type="primary">orf137</name>
</gene>
<proteinExistence type="predicted"/>
<reference evidence="3" key="1">
    <citation type="submission" date="2020-01" db="EMBL/GenBank/DDBJ databases">
        <authorList>
            <person name="Fang M.L."/>
            <person name="Zhang Y."/>
        </authorList>
    </citation>
    <scope>NUCLEOTIDE SEQUENCE</scope>
    <source>
        <strain evidence="3">YMF1.03037</strain>
    </source>
</reference>
<keyword evidence="3" id="KW-0540">Nuclease</keyword>
<keyword evidence="3" id="KW-0255">Endonuclease</keyword>
<comment type="similarity">
    <text evidence="1">To endonucleases of group I introns of fungi and phage.</text>
</comment>
<keyword evidence="3" id="KW-0496">Mitochondrion</keyword>
<name>A0A6G6A3N3_ORBOL</name>
<feature type="domain" description="GIY-YIG" evidence="2">
    <location>
        <begin position="20"/>
        <end position="106"/>
    </location>
</feature>
<geneLocation type="mitochondrion" evidence="3"/>
<protein>
    <submittedName>
        <fullName evidence="3">GIY-YIG endonuclease</fullName>
    </submittedName>
</protein>
<dbReference type="Gene3D" id="3.40.1440.10">
    <property type="entry name" value="GIY-YIG endonuclease"/>
    <property type="match status" value="1"/>
</dbReference>
<accession>A0A6G6A3N3</accession>
<dbReference type="SMART" id="SM00465">
    <property type="entry name" value="GIYc"/>
    <property type="match status" value="1"/>
</dbReference>
<dbReference type="InterPro" id="IPR006350">
    <property type="entry name" value="Intron_endoG1"/>
</dbReference>
<dbReference type="NCBIfam" id="TIGR01453">
    <property type="entry name" value="grpIintron_endo"/>
    <property type="match status" value="1"/>
</dbReference>
<dbReference type="GO" id="GO:0003677">
    <property type="term" value="F:DNA binding"/>
    <property type="evidence" value="ECO:0007669"/>
    <property type="project" value="InterPro"/>
</dbReference>
<dbReference type="AlphaFoldDB" id="A0A6G6A3N3"/>
<dbReference type="CDD" id="cd10445">
    <property type="entry name" value="GIY-YIG_bI1_like"/>
    <property type="match status" value="1"/>
</dbReference>
<dbReference type="PROSITE" id="PS50164">
    <property type="entry name" value="GIY_YIG"/>
    <property type="match status" value="1"/>
</dbReference>
<evidence type="ECO:0000313" key="3">
    <source>
        <dbReference type="EMBL" id="QID02870.1"/>
    </source>
</evidence>
<evidence type="ECO:0000256" key="1">
    <source>
        <dbReference type="ARBA" id="ARBA00010045"/>
    </source>
</evidence>
<organism evidence="3">
    <name type="scientific">Orbilia oligospora</name>
    <name type="common">Nematode-trapping fungus</name>
    <name type="synonym">Arthrobotrys oligospora</name>
    <dbReference type="NCBI Taxonomy" id="2813651"/>
    <lineage>
        <taxon>Eukaryota</taxon>
        <taxon>Fungi</taxon>
        <taxon>Dikarya</taxon>
        <taxon>Ascomycota</taxon>
        <taxon>Pezizomycotina</taxon>
        <taxon>Orbiliomycetes</taxon>
        <taxon>Orbiliales</taxon>
        <taxon>Orbiliaceae</taxon>
        <taxon>Orbilia</taxon>
    </lineage>
</organism>
<dbReference type="EMBL" id="MN977366">
    <property type="protein sequence ID" value="QID02870.1"/>
    <property type="molecule type" value="Genomic_DNA"/>
</dbReference>
<dbReference type="InterPro" id="IPR003611">
    <property type="entry name" value="NUMOD3"/>
</dbReference>
<dbReference type="InterPro" id="IPR035901">
    <property type="entry name" value="GIY-YIG_endonuc_sf"/>
</dbReference>